<evidence type="ECO:0000256" key="2">
    <source>
        <dbReference type="ARBA" id="ARBA00023043"/>
    </source>
</evidence>
<dbReference type="AlphaFoldDB" id="A0A8S1F571"/>
<dbReference type="InterPro" id="IPR002110">
    <property type="entry name" value="Ankyrin_rpt"/>
</dbReference>
<feature type="repeat" description="ANK" evidence="3">
    <location>
        <begin position="190"/>
        <end position="222"/>
    </location>
</feature>
<organism evidence="4 5">
    <name type="scientific">Caenorhabditis bovis</name>
    <dbReference type="NCBI Taxonomy" id="2654633"/>
    <lineage>
        <taxon>Eukaryota</taxon>
        <taxon>Metazoa</taxon>
        <taxon>Ecdysozoa</taxon>
        <taxon>Nematoda</taxon>
        <taxon>Chromadorea</taxon>
        <taxon>Rhabditida</taxon>
        <taxon>Rhabditina</taxon>
        <taxon>Rhabditomorpha</taxon>
        <taxon>Rhabditoidea</taxon>
        <taxon>Rhabditidae</taxon>
        <taxon>Peloderinae</taxon>
        <taxon>Caenorhabditis</taxon>
    </lineage>
</organism>
<dbReference type="PANTHER" id="PTHR24171:SF9">
    <property type="entry name" value="ANKYRIN REPEAT DOMAIN-CONTAINING PROTEIN 39"/>
    <property type="match status" value="1"/>
</dbReference>
<comment type="caution">
    <text evidence="4">The sequence shown here is derived from an EMBL/GenBank/DDBJ whole genome shotgun (WGS) entry which is preliminary data.</text>
</comment>
<proteinExistence type="predicted"/>
<dbReference type="Pfam" id="PF00023">
    <property type="entry name" value="Ank"/>
    <property type="match status" value="2"/>
</dbReference>
<name>A0A8S1F571_9PELO</name>
<dbReference type="Gene3D" id="1.25.40.10">
    <property type="entry name" value="Tetratricopeptide repeat domain"/>
    <property type="match status" value="1"/>
</dbReference>
<dbReference type="Proteomes" id="UP000494206">
    <property type="component" value="Unassembled WGS sequence"/>
</dbReference>
<feature type="repeat" description="ANK" evidence="3">
    <location>
        <begin position="124"/>
        <end position="156"/>
    </location>
</feature>
<feature type="repeat" description="ANK" evidence="3">
    <location>
        <begin position="556"/>
        <end position="590"/>
    </location>
</feature>
<keyword evidence="2 3" id="KW-0040">ANK repeat</keyword>
<dbReference type="EMBL" id="CADEPM010000008">
    <property type="protein sequence ID" value="CAB3409050.1"/>
    <property type="molecule type" value="Genomic_DNA"/>
</dbReference>
<keyword evidence="5" id="KW-1185">Reference proteome</keyword>
<dbReference type="PANTHER" id="PTHR24171">
    <property type="entry name" value="ANKYRIN REPEAT DOMAIN-CONTAINING PROTEIN 39-RELATED"/>
    <property type="match status" value="1"/>
</dbReference>
<reference evidence="4 5" key="1">
    <citation type="submission" date="2020-04" db="EMBL/GenBank/DDBJ databases">
        <authorList>
            <person name="Laetsch R D."/>
            <person name="Stevens L."/>
            <person name="Kumar S."/>
            <person name="Blaxter L. M."/>
        </authorList>
    </citation>
    <scope>NUCLEOTIDE SEQUENCE [LARGE SCALE GENOMIC DNA]</scope>
</reference>
<evidence type="ECO:0000256" key="1">
    <source>
        <dbReference type="ARBA" id="ARBA00022737"/>
    </source>
</evidence>
<sequence length="648" mass="73181">MSYTIKGQQFRMVVYNAAACGKLQRIKIFVEPNKDDPKWLNDLLNDDFVPTFPLVIAARNGHIDVVRYFLSLGASTSVQGCVEFDNDDILGAPPLWAAAAAGYFDVVKVLVEEANADVNQTTQTESTPLRGACYDGHLEIVKYLLDHGADINKPNKHGHTSLMIAAYRQKVDVVRLLLERGADVDVQTTRGNSALHDAAESGNVEIVKLLLERGAKIRKDSQGVCPLLCAAASGHQEVVEILEQITTNNLLRRDAYKLLGCTFVDKKMDNYLALSFWRTSVDIELTHEEWQEISAWEATTEPLDVYDYSREFHRCGELMAIEGNLEALRMQSLVIRERILGEAHPDVHYYLRFRGAVCCDLGQMDKCYTLWKRALEMQQKHFQPFHGATVTTLMSFQETFGLALNDYVNAMHADRSLRVSSSWIQYVFERICIELERFFVYDKPLYDESCGSEKCSSESIESDKKKLCTVALQLINIMERISLPSANGDDIDDKGADLDIQRLVNICDKIHASLLHYALEETSDEHAAADYMSLPKASVLMKLIEQNVDTSAVDSNGNSPIHVLLKSNSFRRSLIRILLEHGALLFACNKKNEVVYTKLREVMKTTDIPLGRFITLKGLAAHAFKRKYNQNLPADEYPAHLLNFMEKH</sequence>
<dbReference type="Pfam" id="PF12796">
    <property type="entry name" value="Ank_2"/>
    <property type="match status" value="1"/>
</dbReference>
<feature type="repeat" description="ANK" evidence="3">
    <location>
        <begin position="53"/>
        <end position="81"/>
    </location>
</feature>
<dbReference type="Gene3D" id="1.25.40.20">
    <property type="entry name" value="Ankyrin repeat-containing domain"/>
    <property type="match status" value="3"/>
</dbReference>
<evidence type="ECO:0000313" key="5">
    <source>
        <dbReference type="Proteomes" id="UP000494206"/>
    </source>
</evidence>
<dbReference type="OrthoDB" id="10071877at2759"/>
<dbReference type="SUPFAM" id="SSF48403">
    <property type="entry name" value="Ankyrin repeat"/>
    <property type="match status" value="2"/>
</dbReference>
<dbReference type="PROSITE" id="PS50088">
    <property type="entry name" value="ANK_REPEAT"/>
    <property type="match status" value="5"/>
</dbReference>
<evidence type="ECO:0000256" key="3">
    <source>
        <dbReference type="PROSITE-ProRule" id="PRU00023"/>
    </source>
</evidence>
<evidence type="ECO:0008006" key="6">
    <source>
        <dbReference type="Google" id="ProtNLM"/>
    </source>
</evidence>
<protein>
    <recommendedName>
        <fullName evidence="6">Sex-determining protein fem-1</fullName>
    </recommendedName>
</protein>
<dbReference type="SMART" id="SM00248">
    <property type="entry name" value="ANK"/>
    <property type="match status" value="7"/>
</dbReference>
<accession>A0A8S1F571</accession>
<evidence type="ECO:0000313" key="4">
    <source>
        <dbReference type="EMBL" id="CAB3409050.1"/>
    </source>
</evidence>
<dbReference type="InterPro" id="IPR036770">
    <property type="entry name" value="Ankyrin_rpt-contain_sf"/>
</dbReference>
<dbReference type="InterPro" id="IPR011990">
    <property type="entry name" value="TPR-like_helical_dom_sf"/>
</dbReference>
<gene>
    <name evidence="4" type="ORF">CBOVIS_LOCUS10747</name>
</gene>
<dbReference type="PRINTS" id="PR01415">
    <property type="entry name" value="ANKYRIN"/>
</dbReference>
<feature type="repeat" description="ANK" evidence="3">
    <location>
        <begin position="157"/>
        <end position="189"/>
    </location>
</feature>
<keyword evidence="1" id="KW-0677">Repeat</keyword>
<dbReference type="PROSITE" id="PS50297">
    <property type="entry name" value="ANK_REP_REGION"/>
    <property type="match status" value="4"/>
</dbReference>